<keyword evidence="2" id="KW-1185">Reference proteome</keyword>
<proteinExistence type="predicted"/>
<dbReference type="EMBL" id="BDQX01000333">
    <property type="protein sequence ID" value="GBG10519.1"/>
    <property type="molecule type" value="Genomic_DNA"/>
</dbReference>
<dbReference type="Proteomes" id="UP000245202">
    <property type="component" value="Unassembled WGS sequence"/>
</dbReference>
<name>A0A2R5EXY1_9BACL</name>
<reference evidence="1 2" key="1">
    <citation type="submission" date="2017-08" db="EMBL/GenBank/DDBJ databases">
        <title>Substantial Increase in Enzyme Production by Combined Drug-Resistance Mutations in Paenibacillus agaridevorans.</title>
        <authorList>
            <person name="Tanaka Y."/>
            <person name="Funane K."/>
            <person name="Hosaka T."/>
            <person name="Shiwa Y."/>
            <person name="Fujita N."/>
            <person name="Miyazaki T."/>
            <person name="Yoshikawa H."/>
            <person name="Murakami K."/>
            <person name="Kasahara K."/>
            <person name="Inaoka T."/>
            <person name="Hiraga Y."/>
            <person name="Ochi K."/>
        </authorList>
    </citation>
    <scope>NUCLEOTIDE SEQUENCE [LARGE SCALE GENOMIC DNA]</scope>
    <source>
        <strain evidence="1 2">T-3040</strain>
    </source>
</reference>
<accession>A0A2R5EXY1</accession>
<evidence type="ECO:0000313" key="2">
    <source>
        <dbReference type="Proteomes" id="UP000245202"/>
    </source>
</evidence>
<evidence type="ECO:0000313" key="1">
    <source>
        <dbReference type="EMBL" id="GBG10519.1"/>
    </source>
</evidence>
<comment type="caution">
    <text evidence="1">The sequence shown here is derived from an EMBL/GenBank/DDBJ whole genome shotgun (WGS) entry which is preliminary data.</text>
</comment>
<protein>
    <submittedName>
        <fullName evidence="1">Putative pyridine nucleotide-disulfide oxidoreductase</fullName>
    </submittedName>
</protein>
<gene>
    <name evidence="1" type="ORF">PAT3040_05262</name>
</gene>
<sequence>MRRNRSRDEPLQPETGIMGEMFVENQYRNPEGNPYGWDLVMLETVLAETNIQLSLNTDVHEVEATGD</sequence>
<organism evidence="1 2">
    <name type="scientific">Paenibacillus agaridevorans</name>
    <dbReference type="NCBI Taxonomy" id="171404"/>
    <lineage>
        <taxon>Bacteria</taxon>
        <taxon>Bacillati</taxon>
        <taxon>Bacillota</taxon>
        <taxon>Bacilli</taxon>
        <taxon>Bacillales</taxon>
        <taxon>Paenibacillaceae</taxon>
        <taxon>Paenibacillus</taxon>
    </lineage>
</organism>
<dbReference type="AlphaFoldDB" id="A0A2R5EXY1"/>